<proteinExistence type="predicted"/>
<reference evidence="2 3" key="1">
    <citation type="journal article" date="2019" name="Commun. Biol.">
        <title>The bagworm genome reveals a unique fibroin gene that provides high tensile strength.</title>
        <authorList>
            <person name="Kono N."/>
            <person name="Nakamura H."/>
            <person name="Ohtoshi R."/>
            <person name="Tomita M."/>
            <person name="Numata K."/>
            <person name="Arakawa K."/>
        </authorList>
    </citation>
    <scope>NUCLEOTIDE SEQUENCE [LARGE SCALE GENOMIC DNA]</scope>
</reference>
<name>A0A4C1TSJ2_EUMVA</name>
<evidence type="ECO:0000313" key="3">
    <source>
        <dbReference type="Proteomes" id="UP000299102"/>
    </source>
</evidence>
<organism evidence="2 3">
    <name type="scientific">Eumeta variegata</name>
    <name type="common">Bagworm moth</name>
    <name type="synonym">Eumeta japonica</name>
    <dbReference type="NCBI Taxonomy" id="151549"/>
    <lineage>
        <taxon>Eukaryota</taxon>
        <taxon>Metazoa</taxon>
        <taxon>Ecdysozoa</taxon>
        <taxon>Arthropoda</taxon>
        <taxon>Hexapoda</taxon>
        <taxon>Insecta</taxon>
        <taxon>Pterygota</taxon>
        <taxon>Neoptera</taxon>
        <taxon>Endopterygota</taxon>
        <taxon>Lepidoptera</taxon>
        <taxon>Glossata</taxon>
        <taxon>Ditrysia</taxon>
        <taxon>Tineoidea</taxon>
        <taxon>Psychidae</taxon>
        <taxon>Oiketicinae</taxon>
        <taxon>Eumeta</taxon>
    </lineage>
</organism>
<comment type="caution">
    <text evidence="2">The sequence shown here is derived from an EMBL/GenBank/DDBJ whole genome shotgun (WGS) entry which is preliminary data.</text>
</comment>
<dbReference type="Proteomes" id="UP000299102">
    <property type="component" value="Unassembled WGS sequence"/>
</dbReference>
<feature type="region of interest" description="Disordered" evidence="1">
    <location>
        <begin position="26"/>
        <end position="45"/>
    </location>
</feature>
<sequence>MGLPGLNVIPTEVRVTVKCTPMQRPFQESESVNETENVKENENVNANEIVTEKENENAIENEKDNIAINLVARQREIHKSQPALLRPYSQMKMKDHPNYAYNKRFWTAYRPA</sequence>
<evidence type="ECO:0000313" key="2">
    <source>
        <dbReference type="EMBL" id="GBP16874.1"/>
    </source>
</evidence>
<keyword evidence="3" id="KW-1185">Reference proteome</keyword>
<evidence type="ECO:0000256" key="1">
    <source>
        <dbReference type="SAM" id="MobiDB-lite"/>
    </source>
</evidence>
<gene>
    <name evidence="2" type="ORF">EVAR_73486_1</name>
</gene>
<accession>A0A4C1TSJ2</accession>
<dbReference type="AlphaFoldDB" id="A0A4C1TSJ2"/>
<protein>
    <submittedName>
        <fullName evidence="2">Uncharacterized protein</fullName>
    </submittedName>
</protein>
<dbReference type="EMBL" id="BGZK01006148">
    <property type="protein sequence ID" value="GBP16874.1"/>
    <property type="molecule type" value="Genomic_DNA"/>
</dbReference>